<dbReference type="SMART" id="SM00448">
    <property type="entry name" value="REC"/>
    <property type="match status" value="1"/>
</dbReference>
<dbReference type="EMBL" id="LGTC01000001">
    <property type="protein sequence ID" value="KNY29911.1"/>
    <property type="molecule type" value="Genomic_DNA"/>
</dbReference>
<evidence type="ECO:0000256" key="5">
    <source>
        <dbReference type="ARBA" id="ARBA00023125"/>
    </source>
</evidence>
<comment type="function">
    <text evidence="7">May play the central regulatory role in sporulation. It may be an element of the effector pathway responsible for the activation of sporulation genes in response to nutritional stress. Spo0A may act in concert with spo0H (a sigma factor) to control the expression of some genes that are critical to the sporulation process.</text>
</comment>
<dbReference type="PROSITE" id="PS51755">
    <property type="entry name" value="OMPR_PHOB"/>
    <property type="match status" value="1"/>
</dbReference>
<evidence type="ECO:0000256" key="8">
    <source>
        <dbReference type="PROSITE-ProRule" id="PRU00169"/>
    </source>
</evidence>
<dbReference type="PROSITE" id="PS50110">
    <property type="entry name" value="RESPONSE_REGULATORY"/>
    <property type="match status" value="1"/>
</dbReference>
<dbReference type="GO" id="GO:0032993">
    <property type="term" value="C:protein-DNA complex"/>
    <property type="evidence" value="ECO:0007669"/>
    <property type="project" value="TreeGrafter"/>
</dbReference>
<dbReference type="InterPro" id="IPR036388">
    <property type="entry name" value="WH-like_DNA-bd_sf"/>
</dbReference>
<comment type="caution">
    <text evidence="12">The sequence shown here is derived from an EMBL/GenBank/DDBJ whole genome shotgun (WGS) entry which is preliminary data.</text>
</comment>
<name>A0A0L6JVM0_9FIRM</name>
<dbReference type="STRING" id="398512.Bccel_5188"/>
<keyword evidence="5 9" id="KW-0238">DNA-binding</keyword>
<keyword evidence="3" id="KW-0902">Two-component regulatory system</keyword>
<evidence type="ECO:0000256" key="4">
    <source>
        <dbReference type="ARBA" id="ARBA00023015"/>
    </source>
</evidence>
<evidence type="ECO:0000313" key="13">
    <source>
        <dbReference type="Proteomes" id="UP000036923"/>
    </source>
</evidence>
<dbReference type="InterPro" id="IPR011006">
    <property type="entry name" value="CheY-like_superfamily"/>
</dbReference>
<dbReference type="Pfam" id="PF00072">
    <property type="entry name" value="Response_reg"/>
    <property type="match status" value="1"/>
</dbReference>
<dbReference type="eggNOG" id="COG0745">
    <property type="taxonomic scope" value="Bacteria"/>
</dbReference>
<feature type="modified residue" description="4-aspartylphosphate" evidence="8">
    <location>
        <position position="52"/>
    </location>
</feature>
<dbReference type="Gene3D" id="6.10.250.690">
    <property type="match status" value="1"/>
</dbReference>
<dbReference type="GO" id="GO:0000156">
    <property type="term" value="F:phosphorelay response regulator activity"/>
    <property type="evidence" value="ECO:0007669"/>
    <property type="project" value="TreeGrafter"/>
</dbReference>
<keyword evidence="6" id="KW-0804">Transcription</keyword>
<keyword evidence="4" id="KW-0805">Transcription regulation</keyword>
<dbReference type="GO" id="GO:0005829">
    <property type="term" value="C:cytosol"/>
    <property type="evidence" value="ECO:0007669"/>
    <property type="project" value="TreeGrafter"/>
</dbReference>
<dbReference type="SMART" id="SM00862">
    <property type="entry name" value="Trans_reg_C"/>
    <property type="match status" value="1"/>
</dbReference>
<dbReference type="InterPro" id="IPR001867">
    <property type="entry name" value="OmpR/PhoB-type_DNA-bd"/>
</dbReference>
<protein>
    <recommendedName>
        <fullName evidence="1">Stage 0 sporulation protein A homolog</fullName>
    </recommendedName>
</protein>
<evidence type="ECO:0000259" key="11">
    <source>
        <dbReference type="PROSITE" id="PS51755"/>
    </source>
</evidence>
<dbReference type="AlphaFoldDB" id="A0A0L6JVM0"/>
<dbReference type="Gene3D" id="3.40.50.2300">
    <property type="match status" value="1"/>
</dbReference>
<dbReference type="InterPro" id="IPR039420">
    <property type="entry name" value="WalR-like"/>
</dbReference>
<dbReference type="GO" id="GO:0006355">
    <property type="term" value="P:regulation of DNA-templated transcription"/>
    <property type="evidence" value="ECO:0007669"/>
    <property type="project" value="InterPro"/>
</dbReference>
<evidence type="ECO:0000256" key="6">
    <source>
        <dbReference type="ARBA" id="ARBA00023163"/>
    </source>
</evidence>
<organism evidence="12 13">
    <name type="scientific">Pseudobacteroides cellulosolvens ATCC 35603 = DSM 2933</name>
    <dbReference type="NCBI Taxonomy" id="398512"/>
    <lineage>
        <taxon>Bacteria</taxon>
        <taxon>Bacillati</taxon>
        <taxon>Bacillota</taxon>
        <taxon>Clostridia</taxon>
        <taxon>Eubacteriales</taxon>
        <taxon>Oscillospiraceae</taxon>
        <taxon>Pseudobacteroides</taxon>
    </lineage>
</organism>
<reference evidence="13" key="1">
    <citation type="submission" date="2015-07" db="EMBL/GenBank/DDBJ databases">
        <title>Near-Complete Genome Sequence of the Cellulolytic Bacterium Bacteroides (Pseudobacteroides) cellulosolvens ATCC 35603.</title>
        <authorList>
            <person name="Dassa B."/>
            <person name="Utturkar S.M."/>
            <person name="Klingeman D.M."/>
            <person name="Hurt R.A."/>
            <person name="Keller M."/>
            <person name="Xu J."/>
            <person name="Reddy Y.H.K."/>
            <person name="Borovok I."/>
            <person name="Grinberg I.R."/>
            <person name="Lamed R."/>
            <person name="Zhivin O."/>
            <person name="Bayer E.A."/>
            <person name="Brown S.D."/>
        </authorList>
    </citation>
    <scope>NUCLEOTIDE SEQUENCE [LARGE SCALE GENOMIC DNA]</scope>
    <source>
        <strain evidence="13">DSM 2933</strain>
    </source>
</reference>
<evidence type="ECO:0000256" key="2">
    <source>
        <dbReference type="ARBA" id="ARBA00022553"/>
    </source>
</evidence>
<dbReference type="PANTHER" id="PTHR48111">
    <property type="entry name" value="REGULATOR OF RPOS"/>
    <property type="match status" value="1"/>
</dbReference>
<evidence type="ECO:0000256" key="7">
    <source>
        <dbReference type="ARBA" id="ARBA00024867"/>
    </source>
</evidence>
<sequence length="224" mass="25822">MKKILIIEDESSVRDLIQLILKRESFEVITATDGKSGLSAVKANKPDLIILDLMLPDMSGYDICKEIFNSCNIPIIMLTAKNEMIDKVLGFESGADDYITKPFESIELIARVKAILRRRSNDNSSETIVCGNLKIDLTNMVISKGEEDIKVTQKEFQLLELLSRNPKKVFSREDLLQKIWGYDYLGDSRVVDTCITRLRKKNRRRQCKSKIHNNHIWARISFRR</sequence>
<evidence type="ECO:0000256" key="9">
    <source>
        <dbReference type="PROSITE-ProRule" id="PRU01091"/>
    </source>
</evidence>
<feature type="domain" description="Response regulatory" evidence="10">
    <location>
        <begin position="3"/>
        <end position="116"/>
    </location>
</feature>
<evidence type="ECO:0000313" key="12">
    <source>
        <dbReference type="EMBL" id="KNY29911.1"/>
    </source>
</evidence>
<evidence type="ECO:0000259" key="10">
    <source>
        <dbReference type="PROSITE" id="PS50110"/>
    </source>
</evidence>
<feature type="domain" description="OmpR/PhoB-type" evidence="11">
    <location>
        <begin position="125"/>
        <end position="224"/>
    </location>
</feature>
<feature type="DNA-binding region" description="OmpR/PhoB-type" evidence="9">
    <location>
        <begin position="125"/>
        <end position="224"/>
    </location>
</feature>
<dbReference type="GO" id="GO:0000976">
    <property type="term" value="F:transcription cis-regulatory region binding"/>
    <property type="evidence" value="ECO:0007669"/>
    <property type="project" value="TreeGrafter"/>
</dbReference>
<dbReference type="CDD" id="cd17574">
    <property type="entry name" value="REC_OmpR"/>
    <property type="match status" value="1"/>
</dbReference>
<dbReference type="Pfam" id="PF00486">
    <property type="entry name" value="Trans_reg_C"/>
    <property type="match status" value="1"/>
</dbReference>
<keyword evidence="2 8" id="KW-0597">Phosphoprotein</keyword>
<dbReference type="InterPro" id="IPR001789">
    <property type="entry name" value="Sig_transdc_resp-reg_receiver"/>
</dbReference>
<dbReference type="PANTHER" id="PTHR48111:SF40">
    <property type="entry name" value="PHOSPHATE REGULON TRANSCRIPTIONAL REGULATORY PROTEIN PHOB"/>
    <property type="match status" value="1"/>
</dbReference>
<dbReference type="CDD" id="cd00383">
    <property type="entry name" value="trans_reg_C"/>
    <property type="match status" value="1"/>
</dbReference>
<dbReference type="Gene3D" id="1.10.10.10">
    <property type="entry name" value="Winged helix-like DNA-binding domain superfamily/Winged helix DNA-binding domain"/>
    <property type="match status" value="1"/>
</dbReference>
<evidence type="ECO:0000256" key="3">
    <source>
        <dbReference type="ARBA" id="ARBA00023012"/>
    </source>
</evidence>
<keyword evidence="13" id="KW-1185">Reference proteome</keyword>
<gene>
    <name evidence="12" type="ORF">Bccel_5188</name>
</gene>
<dbReference type="SUPFAM" id="SSF52172">
    <property type="entry name" value="CheY-like"/>
    <property type="match status" value="1"/>
</dbReference>
<proteinExistence type="predicted"/>
<dbReference type="FunFam" id="3.40.50.2300:FF:000001">
    <property type="entry name" value="DNA-binding response regulator PhoB"/>
    <property type="match status" value="1"/>
</dbReference>
<dbReference type="Proteomes" id="UP000036923">
    <property type="component" value="Unassembled WGS sequence"/>
</dbReference>
<accession>A0A0L6JVM0</accession>
<evidence type="ECO:0000256" key="1">
    <source>
        <dbReference type="ARBA" id="ARBA00018672"/>
    </source>
</evidence>